<feature type="domain" description="CxC2-like cysteine cluster KDZ transposase-associated" evidence="1">
    <location>
        <begin position="58"/>
        <end position="108"/>
    </location>
</feature>
<dbReference type="EMBL" id="KN823012">
    <property type="protein sequence ID" value="KIO27204.1"/>
    <property type="molecule type" value="Genomic_DNA"/>
</dbReference>
<accession>A0A0C3QL04</accession>
<keyword evidence="3" id="KW-1185">Reference proteome</keyword>
<dbReference type="AlphaFoldDB" id="A0A0C3QL04"/>
<dbReference type="InterPro" id="IPR041457">
    <property type="entry name" value="CxC2_KDZ-assoc"/>
</dbReference>
<gene>
    <name evidence="2" type="ORF">M407DRAFT_73495</name>
</gene>
<reference evidence="3" key="2">
    <citation type="submission" date="2015-01" db="EMBL/GenBank/DDBJ databases">
        <title>Evolutionary Origins and Diversification of the Mycorrhizal Mutualists.</title>
        <authorList>
            <consortium name="DOE Joint Genome Institute"/>
            <consortium name="Mycorrhizal Genomics Consortium"/>
            <person name="Kohler A."/>
            <person name="Kuo A."/>
            <person name="Nagy L.G."/>
            <person name="Floudas D."/>
            <person name="Copeland A."/>
            <person name="Barry K.W."/>
            <person name="Cichocki N."/>
            <person name="Veneault-Fourrey C."/>
            <person name="LaButti K."/>
            <person name="Lindquist E.A."/>
            <person name="Lipzen A."/>
            <person name="Lundell T."/>
            <person name="Morin E."/>
            <person name="Murat C."/>
            <person name="Riley R."/>
            <person name="Ohm R."/>
            <person name="Sun H."/>
            <person name="Tunlid A."/>
            <person name="Henrissat B."/>
            <person name="Grigoriev I.V."/>
            <person name="Hibbett D.S."/>
            <person name="Martin F."/>
        </authorList>
    </citation>
    <scope>NUCLEOTIDE SEQUENCE [LARGE SCALE GENOMIC DNA]</scope>
    <source>
        <strain evidence="3">MUT 4182</strain>
    </source>
</reference>
<dbReference type="Proteomes" id="UP000054248">
    <property type="component" value="Unassembled WGS sequence"/>
</dbReference>
<dbReference type="Pfam" id="PF18803">
    <property type="entry name" value="CxC2"/>
    <property type="match status" value="1"/>
</dbReference>
<evidence type="ECO:0000259" key="1">
    <source>
        <dbReference type="Pfam" id="PF18803"/>
    </source>
</evidence>
<dbReference type="HOGENOM" id="CLU_003703_1_0_1"/>
<organism evidence="2 3">
    <name type="scientific">Tulasnella calospora MUT 4182</name>
    <dbReference type="NCBI Taxonomy" id="1051891"/>
    <lineage>
        <taxon>Eukaryota</taxon>
        <taxon>Fungi</taxon>
        <taxon>Dikarya</taxon>
        <taxon>Basidiomycota</taxon>
        <taxon>Agaricomycotina</taxon>
        <taxon>Agaricomycetes</taxon>
        <taxon>Cantharellales</taxon>
        <taxon>Tulasnellaceae</taxon>
        <taxon>Tulasnella</taxon>
    </lineage>
</organism>
<protein>
    <recommendedName>
        <fullName evidence="1">CxC2-like cysteine cluster KDZ transposase-associated domain-containing protein</fullName>
    </recommendedName>
</protein>
<name>A0A0C3QL04_9AGAM</name>
<evidence type="ECO:0000313" key="2">
    <source>
        <dbReference type="EMBL" id="KIO27204.1"/>
    </source>
</evidence>
<dbReference type="OrthoDB" id="3257613at2759"/>
<feature type="non-terminal residue" evidence="2">
    <location>
        <position position="1"/>
    </location>
</feature>
<dbReference type="STRING" id="1051891.A0A0C3QL04"/>
<proteinExistence type="predicted"/>
<reference evidence="2 3" key="1">
    <citation type="submission" date="2014-04" db="EMBL/GenBank/DDBJ databases">
        <authorList>
            <consortium name="DOE Joint Genome Institute"/>
            <person name="Kuo A."/>
            <person name="Girlanda M."/>
            <person name="Perotto S."/>
            <person name="Kohler A."/>
            <person name="Nagy L.G."/>
            <person name="Floudas D."/>
            <person name="Copeland A."/>
            <person name="Barry K.W."/>
            <person name="Cichocki N."/>
            <person name="Veneault-Fourrey C."/>
            <person name="LaButti K."/>
            <person name="Lindquist E.A."/>
            <person name="Lipzen A."/>
            <person name="Lundell T."/>
            <person name="Morin E."/>
            <person name="Murat C."/>
            <person name="Sun H."/>
            <person name="Tunlid A."/>
            <person name="Henrissat B."/>
            <person name="Grigoriev I.V."/>
            <person name="Hibbett D.S."/>
            <person name="Martin F."/>
            <person name="Nordberg H.P."/>
            <person name="Cantor M.N."/>
            <person name="Hua S.X."/>
        </authorList>
    </citation>
    <scope>NUCLEOTIDE SEQUENCE [LARGE SCALE GENOMIC DNA]</scope>
    <source>
        <strain evidence="2 3">MUT 4182</strain>
    </source>
</reference>
<evidence type="ECO:0000313" key="3">
    <source>
        <dbReference type="Proteomes" id="UP000054248"/>
    </source>
</evidence>
<sequence length="193" mass="21596">GHCCPSEQPSQFFRCQECFGSPILCSKCVISAHRCLPFHRVETWIDGNLDINWIPELLLEAGVFPATEKSPQTGFTIALLQHQRACNLHGKTSLKEYFDVLVQLTDSAEGQESVPVRIFQPPGAVQLTCYHVLSMFIQAGKYDGETPLRNGELCVRCPACPSPGENLPPNWRDDPLKCAHPSQHRRLNNVELN</sequence>